<evidence type="ECO:0000259" key="13">
    <source>
        <dbReference type="Pfam" id="PF05770"/>
    </source>
</evidence>
<evidence type="ECO:0000256" key="9">
    <source>
        <dbReference type="PIRNR" id="PIRNR038186"/>
    </source>
</evidence>
<evidence type="ECO:0000259" key="14">
    <source>
        <dbReference type="Pfam" id="PF17927"/>
    </source>
</evidence>
<feature type="binding site" evidence="10">
    <location>
        <position position="258"/>
    </location>
    <ligand>
        <name>1D-myo-inositol 1,3,4-trisphosphate</name>
        <dbReference type="ChEBI" id="CHEBI:58414"/>
    </ligand>
</feature>
<dbReference type="InterPro" id="IPR040464">
    <property type="entry name" value="InsP(3)kin_ATP-grasp"/>
</dbReference>
<feature type="region of interest" description="Disordered" evidence="12">
    <location>
        <begin position="1"/>
        <end position="26"/>
    </location>
</feature>
<evidence type="ECO:0000256" key="8">
    <source>
        <dbReference type="ARBA" id="ARBA00022842"/>
    </source>
</evidence>
<dbReference type="GO" id="GO:0047325">
    <property type="term" value="F:inositol-3,4,5,6-tetrakisphosphate 1-kinase activity"/>
    <property type="evidence" value="ECO:0007669"/>
    <property type="project" value="UniProtKB-EC"/>
</dbReference>
<reference evidence="16" key="1">
    <citation type="journal article" date="2024" name="IScience">
        <title>Strigolactones Initiate the Formation of Haustorium-like Structures in Castilleja.</title>
        <authorList>
            <person name="Buerger M."/>
            <person name="Peterson D."/>
            <person name="Chory J."/>
        </authorList>
    </citation>
    <scope>NUCLEOTIDE SEQUENCE [LARGE SCALE GENOMIC DNA]</scope>
</reference>
<feature type="binding site" evidence="11">
    <location>
        <position position="352"/>
    </location>
    <ligand>
        <name>Mg(2+)</name>
        <dbReference type="ChEBI" id="CHEBI:18420"/>
        <label>2</label>
    </ligand>
</feature>
<comment type="subunit">
    <text evidence="2 9">Monomer.</text>
</comment>
<dbReference type="Pfam" id="PF17927">
    <property type="entry name" value="Ins134_P3_kin_N"/>
    <property type="match status" value="1"/>
</dbReference>
<feature type="binding site" evidence="10">
    <location>
        <position position="165"/>
    </location>
    <ligand>
        <name>ATP</name>
        <dbReference type="ChEBI" id="CHEBI:30616"/>
    </ligand>
</feature>
<comment type="catalytic activity">
    <reaction evidence="9">
        <text>1D-myo-inositol 3,4,5,6-tetrakisphosphate + ATP = 1D-myo-inositol 1,3,4,5,6-pentakisphosphate + ADP + H(+)</text>
        <dbReference type="Rhea" id="RHEA:12452"/>
        <dbReference type="ChEBI" id="CHEBI:15378"/>
        <dbReference type="ChEBI" id="CHEBI:30616"/>
        <dbReference type="ChEBI" id="CHEBI:57539"/>
        <dbReference type="ChEBI" id="CHEBI:57733"/>
        <dbReference type="ChEBI" id="CHEBI:456216"/>
        <dbReference type="EC" id="2.7.1.134"/>
    </reaction>
</comment>
<dbReference type="AlphaFoldDB" id="A0ABD3BVC8"/>
<protein>
    <recommendedName>
        <fullName evidence="9">Inositol-tetrakisphosphate 1-kinase</fullName>
        <ecNumber evidence="9">2.7.1.134</ecNumber>
    </recommendedName>
</protein>
<dbReference type="GO" id="GO:0005524">
    <property type="term" value="F:ATP binding"/>
    <property type="evidence" value="ECO:0007669"/>
    <property type="project" value="UniProtKB-KW"/>
</dbReference>
<dbReference type="SUPFAM" id="SSF56059">
    <property type="entry name" value="Glutathione synthetase ATP-binding domain-like"/>
    <property type="match status" value="1"/>
</dbReference>
<evidence type="ECO:0000256" key="1">
    <source>
        <dbReference type="ARBA" id="ARBA00009601"/>
    </source>
</evidence>
<dbReference type="InterPro" id="IPR008656">
    <property type="entry name" value="Inositol_tetrakis-P_1-kinase"/>
</dbReference>
<feature type="binding site" evidence="10">
    <location>
        <begin position="247"/>
        <end position="258"/>
    </location>
    <ligand>
        <name>ATP</name>
        <dbReference type="ChEBI" id="CHEBI:30616"/>
    </ligand>
</feature>
<dbReference type="PANTHER" id="PTHR14217:SF39">
    <property type="entry name" value="INOSITOL-TETRAKISPHOSPHATE 1-KINASE 3"/>
    <property type="match status" value="1"/>
</dbReference>
<evidence type="ECO:0000256" key="12">
    <source>
        <dbReference type="SAM" id="MobiDB-lite"/>
    </source>
</evidence>
<organism evidence="15 16">
    <name type="scientific">Castilleja foliolosa</name>
    <dbReference type="NCBI Taxonomy" id="1961234"/>
    <lineage>
        <taxon>Eukaryota</taxon>
        <taxon>Viridiplantae</taxon>
        <taxon>Streptophyta</taxon>
        <taxon>Embryophyta</taxon>
        <taxon>Tracheophyta</taxon>
        <taxon>Spermatophyta</taxon>
        <taxon>Magnoliopsida</taxon>
        <taxon>eudicotyledons</taxon>
        <taxon>Gunneridae</taxon>
        <taxon>Pentapetalae</taxon>
        <taxon>asterids</taxon>
        <taxon>lamiids</taxon>
        <taxon>Lamiales</taxon>
        <taxon>Orobanchaceae</taxon>
        <taxon>Pedicularideae</taxon>
        <taxon>Castillejinae</taxon>
        <taxon>Castilleja</taxon>
    </lineage>
</organism>
<dbReference type="EC" id="2.7.1.134" evidence="9"/>
<dbReference type="PANTHER" id="PTHR14217">
    <property type="entry name" value="INOSITOL-TETRAKISPHOSPHATE 1-KINASE"/>
    <property type="match status" value="1"/>
</dbReference>
<feature type="domain" description="Inositol-tetrakisphosphate 1-kinase N-terminal" evidence="14">
    <location>
        <begin position="33"/>
        <end position="159"/>
    </location>
</feature>
<feature type="binding site" evidence="11">
    <location>
        <position position="354"/>
    </location>
    <ligand>
        <name>Mg(2+)</name>
        <dbReference type="ChEBI" id="CHEBI:18420"/>
        <label>2</label>
    </ligand>
</feature>
<dbReference type="InterPro" id="IPR041429">
    <property type="entry name" value="ITPK1_N"/>
</dbReference>
<evidence type="ECO:0000313" key="15">
    <source>
        <dbReference type="EMBL" id="KAL3621061.1"/>
    </source>
</evidence>
<evidence type="ECO:0000256" key="10">
    <source>
        <dbReference type="PIRSR" id="PIRSR038186-1"/>
    </source>
</evidence>
<evidence type="ECO:0000256" key="11">
    <source>
        <dbReference type="PIRSR" id="PIRSR038186-2"/>
    </source>
</evidence>
<feature type="domain" description="Inositol 1,3,4-trisphosphate 5/6-kinase ATP-grasp" evidence="13">
    <location>
        <begin position="181"/>
        <end position="374"/>
    </location>
</feature>
<comment type="caution">
    <text evidence="15">The sequence shown here is derived from an EMBL/GenBank/DDBJ whole genome shotgun (WGS) entry which is preliminary data.</text>
</comment>
<sequence length="380" mass="42643">MKLNVQTSHPGVDDEKEEEETPAPATEEAARIVVGYALTSKKMKSFLQPKLISLARSKGIEFIPIDLERPLSEQGPYNIILHKGVTVDVKAKSYQAFSPSLLGSNLHKHGYSENYLCPTRMCRYRIRKQSLPEKEWSQVIEEYHRVHPEVTVLDPPEAIQHLCNRQSMLEVVADLKFPDYDGKVCVPRQLVISNFHSSIPDEVAKAGLNLPLVVKPLVVDGSAKSHELFLAYDHFSLSELEAPVVLQEFVNHGGVLFKVFIVGESIRVARRSSLPDVTKCDLSKVSGVFKFPRVSSAAASAADVNLDLSIEPPPLPLLEVLAGQLRHRLGLRLFNVDLIRQSGNKDLYYIVDINYFPGFGKMPEYEHVFTDFLLSIMQNK</sequence>
<evidence type="ECO:0000313" key="16">
    <source>
        <dbReference type="Proteomes" id="UP001632038"/>
    </source>
</evidence>
<evidence type="ECO:0000256" key="6">
    <source>
        <dbReference type="ARBA" id="ARBA00022777"/>
    </source>
</evidence>
<evidence type="ECO:0000256" key="3">
    <source>
        <dbReference type="ARBA" id="ARBA00022679"/>
    </source>
</evidence>
<evidence type="ECO:0000256" key="4">
    <source>
        <dbReference type="ARBA" id="ARBA00022723"/>
    </source>
</evidence>
<proteinExistence type="inferred from homology"/>
<dbReference type="GO" id="GO:0046872">
    <property type="term" value="F:metal ion binding"/>
    <property type="evidence" value="ECO:0007669"/>
    <property type="project" value="UniProtKB-KW"/>
</dbReference>
<feature type="binding site" evidence="10">
    <location>
        <position position="354"/>
    </location>
    <ligand>
        <name>1D-myo-inositol 1,3,4-trisphosphate</name>
        <dbReference type="ChEBI" id="CHEBI:58414"/>
    </ligand>
</feature>
<dbReference type="Proteomes" id="UP001632038">
    <property type="component" value="Unassembled WGS sequence"/>
</dbReference>
<dbReference type="GO" id="GO:0052726">
    <property type="term" value="F:inositol-1,3,4-trisphosphate 5-kinase activity"/>
    <property type="evidence" value="ECO:0007669"/>
    <property type="project" value="UniProtKB-ARBA"/>
</dbReference>
<keyword evidence="6 9" id="KW-0418">Kinase</keyword>
<accession>A0ABD3BVC8</accession>
<dbReference type="EMBL" id="JAVIJP010000066">
    <property type="protein sequence ID" value="KAL3621061.1"/>
    <property type="molecule type" value="Genomic_DNA"/>
</dbReference>
<comment type="function">
    <text evidence="9">Kinase that can phosphorylate various inositol polyphosphate such as Ins(3,4,5,6)P4 or Ins(1,3,4)P3.</text>
</comment>
<feature type="binding site" evidence="10">
    <location>
        <position position="226"/>
    </location>
    <ligand>
        <name>1D-myo-inositol 1,3,4-trisphosphate</name>
        <dbReference type="ChEBI" id="CHEBI:58414"/>
    </ligand>
</feature>
<feature type="binding site" evidence="10">
    <location>
        <position position="273"/>
    </location>
    <ligand>
        <name>ATP</name>
        <dbReference type="ChEBI" id="CHEBI:30616"/>
    </ligand>
</feature>
<evidence type="ECO:0000256" key="7">
    <source>
        <dbReference type="ARBA" id="ARBA00022840"/>
    </source>
</evidence>
<keyword evidence="8 9" id="KW-0460">Magnesium</keyword>
<feature type="binding site" evidence="10">
    <location>
        <position position="358"/>
    </location>
    <ligand>
        <name>1D-myo-inositol 1,3,4-trisphosphate</name>
        <dbReference type="ChEBI" id="CHEBI:58414"/>
    </ligand>
</feature>
<keyword evidence="3 9" id="KW-0808">Transferase</keyword>
<feature type="binding site" evidence="11">
    <location>
        <position position="337"/>
    </location>
    <ligand>
        <name>Mg(2+)</name>
        <dbReference type="ChEBI" id="CHEBI:18420"/>
        <label>1</label>
    </ligand>
</feature>
<name>A0ABD3BVC8_9LAMI</name>
<keyword evidence="16" id="KW-1185">Reference proteome</keyword>
<feature type="binding site" evidence="11">
    <location>
        <position position="352"/>
    </location>
    <ligand>
        <name>Mg(2+)</name>
        <dbReference type="ChEBI" id="CHEBI:18420"/>
        <label>1</label>
    </ligand>
</feature>
<dbReference type="GO" id="GO:0052725">
    <property type="term" value="F:inositol-1,3,4-trisphosphate 6-kinase activity"/>
    <property type="evidence" value="ECO:0007669"/>
    <property type="project" value="UniProtKB-ARBA"/>
</dbReference>
<keyword evidence="4 9" id="KW-0479">Metal-binding</keyword>
<keyword evidence="7 9" id="KW-0067">ATP-binding</keyword>
<dbReference type="Pfam" id="PF05770">
    <property type="entry name" value="Ins134_P3_kin"/>
    <property type="match status" value="1"/>
</dbReference>
<comment type="similarity">
    <text evidence="1 9">Belongs to the ITPK1 family.</text>
</comment>
<feature type="binding site" evidence="10">
    <location>
        <position position="215"/>
    </location>
    <ligand>
        <name>ATP</name>
        <dbReference type="ChEBI" id="CHEBI:30616"/>
    </ligand>
</feature>
<comment type="cofactor">
    <cofactor evidence="9 11">
        <name>Mg(2+)</name>
        <dbReference type="ChEBI" id="CHEBI:18420"/>
    </cofactor>
    <text evidence="9 11">Binds 2 magnesium ions per subunit.</text>
</comment>
<evidence type="ECO:0000256" key="5">
    <source>
        <dbReference type="ARBA" id="ARBA00022741"/>
    </source>
</evidence>
<evidence type="ECO:0000256" key="2">
    <source>
        <dbReference type="ARBA" id="ARBA00011245"/>
    </source>
</evidence>
<dbReference type="PIRSF" id="PIRSF038186">
    <property type="entry name" value="ITPK"/>
    <property type="match status" value="1"/>
</dbReference>
<keyword evidence="5 9" id="KW-0547">Nucleotide-binding</keyword>
<gene>
    <name evidence="15" type="ORF">CASFOL_035973</name>
</gene>
<dbReference type="Gene3D" id="3.30.470.20">
    <property type="entry name" value="ATP-grasp fold, B domain"/>
    <property type="match status" value="1"/>
</dbReference>